<dbReference type="Gene3D" id="1.20.140.150">
    <property type="match status" value="1"/>
</dbReference>
<keyword evidence="4 8" id="KW-0812">Transmembrane</keyword>
<comment type="similarity">
    <text evidence="3">Belongs to the TMEM47 family.</text>
</comment>
<dbReference type="PANTHER" id="PTHR14399">
    <property type="entry name" value="P53-INDUCED PROTEIN RELATED"/>
    <property type="match status" value="1"/>
</dbReference>
<evidence type="ECO:0000313" key="10">
    <source>
        <dbReference type="Proteomes" id="UP000054359"/>
    </source>
</evidence>
<dbReference type="GO" id="GO:0098609">
    <property type="term" value="P:cell-cell adhesion"/>
    <property type="evidence" value="ECO:0007669"/>
    <property type="project" value="TreeGrafter"/>
</dbReference>
<evidence type="ECO:0000256" key="1">
    <source>
        <dbReference type="ARBA" id="ARBA00004141"/>
    </source>
</evidence>
<keyword evidence="7 8" id="KW-0472">Membrane</keyword>
<sequence>MAPTTTIETVTVVRPLKVIAFICGLIVILLMILCLASSNWLTAVKFRQGLWEHCVDDGAMKPLPFNLDVRPGCYPVRKESYIQGAAALCVITLVMDIVATVMTGMGLCSKDPTRKYQLYRLALYTMVGALLCVLIALVIYPACFASEIEHSNRSVWEFGWAYGVAWGCAIFLFGAILLLLCDKETEEIYYKERTITHENGDSKA</sequence>
<comment type="subcellular location">
    <subcellularLocation>
        <location evidence="2">Cell junction</location>
    </subcellularLocation>
    <subcellularLocation>
        <location evidence="1">Membrane</location>
        <topology evidence="1">Multi-pass membrane protein</topology>
    </subcellularLocation>
</comment>
<reference evidence="9 10" key="1">
    <citation type="submission" date="2013-11" db="EMBL/GenBank/DDBJ databases">
        <title>Genome sequencing of Stegodyphus mimosarum.</title>
        <authorList>
            <person name="Bechsgaard J."/>
        </authorList>
    </citation>
    <scope>NUCLEOTIDE SEQUENCE [LARGE SCALE GENOMIC DNA]</scope>
</reference>
<dbReference type="OrthoDB" id="8655982at2759"/>
<feature type="transmembrane region" description="Helical" evidence="8">
    <location>
        <begin position="18"/>
        <end position="41"/>
    </location>
</feature>
<proteinExistence type="inferred from homology"/>
<evidence type="ECO:0000256" key="6">
    <source>
        <dbReference type="ARBA" id="ARBA00022989"/>
    </source>
</evidence>
<dbReference type="EMBL" id="KK118303">
    <property type="protein sequence ID" value="KFM72660.1"/>
    <property type="molecule type" value="Genomic_DNA"/>
</dbReference>
<dbReference type="AlphaFoldDB" id="A0A087U5M1"/>
<accession>A0A087U5M1</accession>
<evidence type="ECO:0000256" key="7">
    <source>
        <dbReference type="ARBA" id="ARBA00023136"/>
    </source>
</evidence>
<dbReference type="Pfam" id="PF00822">
    <property type="entry name" value="PMP22_Claudin"/>
    <property type="match status" value="1"/>
</dbReference>
<dbReference type="GO" id="GO:0016020">
    <property type="term" value="C:membrane"/>
    <property type="evidence" value="ECO:0007669"/>
    <property type="project" value="UniProtKB-SubCell"/>
</dbReference>
<feature type="transmembrane region" description="Helical" evidence="8">
    <location>
        <begin position="160"/>
        <end position="181"/>
    </location>
</feature>
<evidence type="ECO:0000313" key="9">
    <source>
        <dbReference type="EMBL" id="KFM72660.1"/>
    </source>
</evidence>
<dbReference type="FunFam" id="1.20.140.150:FF:000028">
    <property type="entry name" value="Uncharacterized protein, isoform A"/>
    <property type="match status" value="1"/>
</dbReference>
<dbReference type="GO" id="GO:0005911">
    <property type="term" value="C:cell-cell junction"/>
    <property type="evidence" value="ECO:0007669"/>
    <property type="project" value="TreeGrafter"/>
</dbReference>
<feature type="transmembrane region" description="Helical" evidence="8">
    <location>
        <begin position="85"/>
        <end position="109"/>
    </location>
</feature>
<feature type="transmembrane region" description="Helical" evidence="8">
    <location>
        <begin position="121"/>
        <end position="140"/>
    </location>
</feature>
<dbReference type="OMA" id="FVETATM"/>
<organism evidence="9 10">
    <name type="scientific">Stegodyphus mimosarum</name>
    <name type="common">African social velvet spider</name>
    <dbReference type="NCBI Taxonomy" id="407821"/>
    <lineage>
        <taxon>Eukaryota</taxon>
        <taxon>Metazoa</taxon>
        <taxon>Ecdysozoa</taxon>
        <taxon>Arthropoda</taxon>
        <taxon>Chelicerata</taxon>
        <taxon>Arachnida</taxon>
        <taxon>Araneae</taxon>
        <taxon>Araneomorphae</taxon>
        <taxon>Entelegynae</taxon>
        <taxon>Eresoidea</taxon>
        <taxon>Eresidae</taxon>
        <taxon>Stegodyphus</taxon>
    </lineage>
</organism>
<gene>
    <name evidence="9" type="ORF">X975_01719</name>
</gene>
<keyword evidence="5" id="KW-0965">Cell junction</keyword>
<evidence type="ECO:0000256" key="5">
    <source>
        <dbReference type="ARBA" id="ARBA00022949"/>
    </source>
</evidence>
<name>A0A087U5M1_STEMI</name>
<dbReference type="PANTHER" id="PTHR14399:SF5">
    <property type="entry name" value="CELL JUNCTION PROTEIN VAB-9"/>
    <property type="match status" value="1"/>
</dbReference>
<dbReference type="InterPro" id="IPR015664">
    <property type="entry name" value="P53_induced"/>
</dbReference>
<evidence type="ECO:0000256" key="4">
    <source>
        <dbReference type="ARBA" id="ARBA00022692"/>
    </source>
</evidence>
<protein>
    <submittedName>
        <fullName evidence="9">Transmembrane protein 47</fullName>
    </submittedName>
</protein>
<dbReference type="Proteomes" id="UP000054359">
    <property type="component" value="Unassembled WGS sequence"/>
</dbReference>
<evidence type="ECO:0000256" key="2">
    <source>
        <dbReference type="ARBA" id="ARBA00004282"/>
    </source>
</evidence>
<evidence type="ECO:0000256" key="8">
    <source>
        <dbReference type="SAM" id="Phobius"/>
    </source>
</evidence>
<keyword evidence="6 8" id="KW-1133">Transmembrane helix</keyword>
<feature type="non-terminal residue" evidence="9">
    <location>
        <position position="204"/>
    </location>
</feature>
<dbReference type="InterPro" id="IPR004031">
    <property type="entry name" value="PMP22/EMP/MP20/Claudin"/>
</dbReference>
<keyword evidence="10" id="KW-1185">Reference proteome</keyword>
<dbReference type="STRING" id="407821.A0A087U5M1"/>
<evidence type="ECO:0000256" key="3">
    <source>
        <dbReference type="ARBA" id="ARBA00008691"/>
    </source>
</evidence>